<gene>
    <name evidence="1" type="ORF">QAD02_016565</name>
</gene>
<proteinExistence type="predicted"/>
<reference evidence="1" key="1">
    <citation type="submission" date="2023-04" db="EMBL/GenBank/DDBJ databases">
        <title>A chromosome-level genome assembly of the parasitoid wasp Eretmocerus hayati.</title>
        <authorList>
            <person name="Zhong Y."/>
            <person name="Liu S."/>
            <person name="Liu Y."/>
        </authorList>
    </citation>
    <scope>NUCLEOTIDE SEQUENCE</scope>
    <source>
        <strain evidence="1">ZJU_SS_LIU_2023</strain>
    </source>
</reference>
<accession>A0ACC2PCG0</accession>
<evidence type="ECO:0000313" key="1">
    <source>
        <dbReference type="EMBL" id="KAJ8680778.1"/>
    </source>
</evidence>
<name>A0ACC2PCG0_9HYME</name>
<comment type="caution">
    <text evidence="1">The sequence shown here is derived from an EMBL/GenBank/DDBJ whole genome shotgun (WGS) entry which is preliminary data.</text>
</comment>
<dbReference type="EMBL" id="CM056742">
    <property type="protein sequence ID" value="KAJ8680778.1"/>
    <property type="molecule type" value="Genomic_DNA"/>
</dbReference>
<protein>
    <submittedName>
        <fullName evidence="1">Uncharacterized protein</fullName>
    </submittedName>
</protein>
<keyword evidence="2" id="KW-1185">Reference proteome</keyword>
<evidence type="ECO:0000313" key="2">
    <source>
        <dbReference type="Proteomes" id="UP001239111"/>
    </source>
</evidence>
<dbReference type="Proteomes" id="UP001239111">
    <property type="component" value="Chromosome 2"/>
</dbReference>
<sequence length="127" mass="14639">MYLTALEIDMALNHSYQVYSDILFRRFENNPDRSVMGIIVEMTPPRILRNCAMILKFKLQILTASFQIGVMIFNDDIPRLEGYLRIGQRVQISPFFVRRNACFGGTPYIVCTSATTIEPIWENNANV</sequence>
<organism evidence="1 2">
    <name type="scientific">Eretmocerus hayati</name>
    <dbReference type="NCBI Taxonomy" id="131215"/>
    <lineage>
        <taxon>Eukaryota</taxon>
        <taxon>Metazoa</taxon>
        <taxon>Ecdysozoa</taxon>
        <taxon>Arthropoda</taxon>
        <taxon>Hexapoda</taxon>
        <taxon>Insecta</taxon>
        <taxon>Pterygota</taxon>
        <taxon>Neoptera</taxon>
        <taxon>Endopterygota</taxon>
        <taxon>Hymenoptera</taxon>
        <taxon>Apocrita</taxon>
        <taxon>Proctotrupomorpha</taxon>
        <taxon>Chalcidoidea</taxon>
        <taxon>Aphelinidae</taxon>
        <taxon>Aphelininae</taxon>
        <taxon>Eretmocerus</taxon>
    </lineage>
</organism>